<proteinExistence type="inferred from homology"/>
<evidence type="ECO:0000313" key="9">
    <source>
        <dbReference type="EMBL" id="MDV2621066.1"/>
    </source>
</evidence>
<dbReference type="InterPro" id="IPR045864">
    <property type="entry name" value="aa-tRNA-synth_II/BPL/LPL"/>
</dbReference>
<dbReference type="InterPro" id="IPR004364">
    <property type="entry name" value="Aa-tRNA-synt_II"/>
</dbReference>
<dbReference type="GO" id="GO:0005737">
    <property type="term" value="C:cytoplasm"/>
    <property type="evidence" value="ECO:0007669"/>
    <property type="project" value="UniProtKB-SubCell"/>
</dbReference>
<dbReference type="GO" id="GO:0004816">
    <property type="term" value="F:asparagine-tRNA ligase activity"/>
    <property type="evidence" value="ECO:0007669"/>
    <property type="project" value="UniProtKB-UniRule"/>
</dbReference>
<protein>
    <recommendedName>
        <fullName evidence="7">Asparagine--tRNA ligase</fullName>
        <ecNumber evidence="7">6.1.1.22</ecNumber>
    </recommendedName>
    <alternativeName>
        <fullName evidence="7">Asparaginyl-tRNA synthetase</fullName>
        <shortName evidence="7">AsnRS</shortName>
    </alternativeName>
</protein>
<comment type="similarity">
    <text evidence="1 7">Belongs to the class-II aminoacyl-tRNA synthetase family.</text>
</comment>
<evidence type="ECO:0000256" key="2">
    <source>
        <dbReference type="ARBA" id="ARBA00022598"/>
    </source>
</evidence>
<evidence type="ECO:0000256" key="4">
    <source>
        <dbReference type="ARBA" id="ARBA00022840"/>
    </source>
</evidence>
<keyword evidence="5 7" id="KW-0648">Protein biosynthesis</keyword>
<evidence type="ECO:0000313" key="10">
    <source>
        <dbReference type="Proteomes" id="UP001280897"/>
    </source>
</evidence>
<dbReference type="EMBL" id="JAWJAV010000003">
    <property type="protein sequence ID" value="MDV2621066.1"/>
    <property type="molecule type" value="Genomic_DNA"/>
</dbReference>
<keyword evidence="3 7" id="KW-0547">Nucleotide-binding</keyword>
<evidence type="ECO:0000259" key="8">
    <source>
        <dbReference type="PROSITE" id="PS50862"/>
    </source>
</evidence>
<evidence type="ECO:0000256" key="7">
    <source>
        <dbReference type="HAMAP-Rule" id="MF_00534"/>
    </source>
</evidence>
<dbReference type="PRINTS" id="PR01042">
    <property type="entry name" value="TRNASYNTHASP"/>
</dbReference>
<dbReference type="SUPFAM" id="SSF55681">
    <property type="entry name" value="Class II aaRS and biotin synthetases"/>
    <property type="match status" value="1"/>
</dbReference>
<dbReference type="PANTHER" id="PTHR22594:SF34">
    <property type="entry name" value="ASPARAGINE--TRNA LIGASE, MITOCHONDRIAL-RELATED"/>
    <property type="match status" value="1"/>
</dbReference>
<comment type="catalytic activity">
    <reaction evidence="7">
        <text>tRNA(Asn) + L-asparagine + ATP = L-asparaginyl-tRNA(Asn) + AMP + diphosphate + H(+)</text>
        <dbReference type="Rhea" id="RHEA:11180"/>
        <dbReference type="Rhea" id="RHEA-COMP:9659"/>
        <dbReference type="Rhea" id="RHEA-COMP:9674"/>
        <dbReference type="ChEBI" id="CHEBI:15378"/>
        <dbReference type="ChEBI" id="CHEBI:30616"/>
        <dbReference type="ChEBI" id="CHEBI:33019"/>
        <dbReference type="ChEBI" id="CHEBI:58048"/>
        <dbReference type="ChEBI" id="CHEBI:78442"/>
        <dbReference type="ChEBI" id="CHEBI:78515"/>
        <dbReference type="ChEBI" id="CHEBI:456215"/>
        <dbReference type="EC" id="6.1.1.22"/>
    </reaction>
</comment>
<dbReference type="GO" id="GO:0003676">
    <property type="term" value="F:nucleic acid binding"/>
    <property type="evidence" value="ECO:0007669"/>
    <property type="project" value="InterPro"/>
</dbReference>
<dbReference type="FunFam" id="3.30.930.10:FF:000016">
    <property type="entry name" value="Asparagine--tRNA ligase"/>
    <property type="match status" value="1"/>
</dbReference>
<keyword evidence="6 7" id="KW-0030">Aminoacyl-tRNA synthetase</keyword>
<dbReference type="AlphaFoldDB" id="A0AAW8YHP3"/>
<evidence type="ECO:0000256" key="1">
    <source>
        <dbReference type="ARBA" id="ARBA00008226"/>
    </source>
</evidence>
<dbReference type="Pfam" id="PF01336">
    <property type="entry name" value="tRNA_anti-codon"/>
    <property type="match status" value="1"/>
</dbReference>
<sequence>MENTLVKSLYAQATHDEDVAVEVTGWLKTLRSSKKISFLEINDGSCIKNVQVIMENGLENYEEIKKAPIYTTLKVVGTVVDTPKAKQPFEIHATEIEVLGNSDSDYPLQKKHHTPEFLREQAHLRPRTNTFYAVFRIRSLAAFAIHEFLQKNNFVYVNTPLITSSDTEGAGEMFKVTTLDLNSVPKNEEGKVDSTKDFFKQPTNLTVSGQLNAEAFALAFRDVYTFGPAFRAEDSHTTRHAAEFWMVEPEMAFANLQDVINVSEDMLKYVINYLLENASDEIDFLNQNVDQELRARLEATRDADFAQITYTEAIDKLLAADQEFENKVEWGIDLQTEHERYLSEKVYQKPVFITDYPRDIKAFYMRENEDHKTVAAVDLLVPGIGELIGGSQREERLAKLNEKIKEFNLDPEEYKWYLELRKYGETEHSGFGIGFERLLMYVTGVENIRDVIPFPRTPGNASF</sequence>
<comment type="subunit">
    <text evidence="7">Homodimer.</text>
</comment>
<dbReference type="PROSITE" id="PS50862">
    <property type="entry name" value="AA_TRNA_LIGASE_II"/>
    <property type="match status" value="1"/>
</dbReference>
<keyword evidence="2 7" id="KW-0436">Ligase</keyword>
<organism evidence="9 10">
    <name type="scientific">Pediococcus acidilactici</name>
    <dbReference type="NCBI Taxonomy" id="1254"/>
    <lineage>
        <taxon>Bacteria</taxon>
        <taxon>Bacillati</taxon>
        <taxon>Bacillota</taxon>
        <taxon>Bacilli</taxon>
        <taxon>Lactobacillales</taxon>
        <taxon>Lactobacillaceae</taxon>
        <taxon>Pediococcus</taxon>
        <taxon>Pediococcus acidilactici group</taxon>
    </lineage>
</organism>
<keyword evidence="7" id="KW-0963">Cytoplasm</keyword>
<dbReference type="Proteomes" id="UP001280897">
    <property type="component" value="Unassembled WGS sequence"/>
</dbReference>
<dbReference type="Pfam" id="PF00152">
    <property type="entry name" value="tRNA-synt_2"/>
    <property type="match status" value="1"/>
</dbReference>
<comment type="subcellular location">
    <subcellularLocation>
        <location evidence="7">Cytoplasm</location>
    </subcellularLocation>
</comment>
<dbReference type="InterPro" id="IPR006195">
    <property type="entry name" value="aa-tRNA-synth_II"/>
</dbReference>
<dbReference type="RefSeq" id="WP_160185684.1">
    <property type="nucleotide sequence ID" value="NZ_CP096031.1"/>
</dbReference>
<evidence type="ECO:0000256" key="3">
    <source>
        <dbReference type="ARBA" id="ARBA00022741"/>
    </source>
</evidence>
<comment type="caution">
    <text evidence="9">The sequence shown here is derived from an EMBL/GenBank/DDBJ whole genome shotgun (WGS) entry which is preliminary data.</text>
</comment>
<dbReference type="GO" id="GO:0005524">
    <property type="term" value="F:ATP binding"/>
    <property type="evidence" value="ECO:0007669"/>
    <property type="project" value="UniProtKB-UniRule"/>
</dbReference>
<gene>
    <name evidence="7 9" type="primary">asnS</name>
    <name evidence="9" type="ORF">R0G89_04895</name>
</gene>
<dbReference type="InterPro" id="IPR012340">
    <property type="entry name" value="NA-bd_OB-fold"/>
</dbReference>
<dbReference type="Gene3D" id="3.30.930.10">
    <property type="entry name" value="Bira Bifunctional Protein, Domain 2"/>
    <property type="match status" value="1"/>
</dbReference>
<dbReference type="GO" id="GO:0140096">
    <property type="term" value="F:catalytic activity, acting on a protein"/>
    <property type="evidence" value="ECO:0007669"/>
    <property type="project" value="UniProtKB-ARBA"/>
</dbReference>
<reference evidence="9" key="2">
    <citation type="submission" date="2023-10" db="EMBL/GenBank/DDBJ databases">
        <authorList>
            <person name="Khurajog B."/>
        </authorList>
    </citation>
    <scope>NUCLEOTIDE SEQUENCE</scope>
    <source>
        <strain evidence="9">BF9</strain>
    </source>
</reference>
<dbReference type="PANTHER" id="PTHR22594">
    <property type="entry name" value="ASPARTYL/LYSYL-TRNA SYNTHETASE"/>
    <property type="match status" value="1"/>
</dbReference>
<dbReference type="InterPro" id="IPR004522">
    <property type="entry name" value="Asn-tRNA-ligase"/>
</dbReference>
<dbReference type="EC" id="6.1.1.22" evidence="7"/>
<evidence type="ECO:0000256" key="5">
    <source>
        <dbReference type="ARBA" id="ARBA00022917"/>
    </source>
</evidence>
<dbReference type="CDD" id="cd00776">
    <property type="entry name" value="AsxRS_core"/>
    <property type="match status" value="1"/>
</dbReference>
<feature type="domain" description="Aminoacyl-transfer RNA synthetases class-II family profile" evidence="8">
    <location>
        <begin position="135"/>
        <end position="453"/>
    </location>
</feature>
<dbReference type="HAMAP" id="MF_00534">
    <property type="entry name" value="Asn_tRNA_synth"/>
    <property type="match status" value="1"/>
</dbReference>
<dbReference type="SUPFAM" id="SSF50249">
    <property type="entry name" value="Nucleic acid-binding proteins"/>
    <property type="match status" value="1"/>
</dbReference>
<evidence type="ECO:0000256" key="6">
    <source>
        <dbReference type="ARBA" id="ARBA00023146"/>
    </source>
</evidence>
<dbReference type="InterPro" id="IPR004365">
    <property type="entry name" value="NA-bd_OB_tRNA"/>
</dbReference>
<dbReference type="NCBIfam" id="TIGR00457">
    <property type="entry name" value="asnS"/>
    <property type="match status" value="1"/>
</dbReference>
<name>A0AAW8YHP3_PEDAC</name>
<dbReference type="Gene3D" id="2.40.50.140">
    <property type="entry name" value="Nucleic acid-binding proteins"/>
    <property type="match status" value="1"/>
</dbReference>
<dbReference type="NCBIfam" id="NF003037">
    <property type="entry name" value="PRK03932.1"/>
    <property type="match status" value="1"/>
</dbReference>
<accession>A0AAW8YHP3</accession>
<dbReference type="CDD" id="cd04318">
    <property type="entry name" value="EcAsnRS_like_N"/>
    <property type="match status" value="1"/>
</dbReference>
<dbReference type="GO" id="GO:0016740">
    <property type="term" value="F:transferase activity"/>
    <property type="evidence" value="ECO:0007669"/>
    <property type="project" value="UniProtKB-ARBA"/>
</dbReference>
<reference evidence="9" key="1">
    <citation type="journal article" date="2023" name="PeerJ">
        <title>Selection and evaluation of lactic acid bacteria from chicken feces in Thailand as potential probiotics.</title>
        <authorList>
            <person name="Khurajog B."/>
            <person name="Disastra Y."/>
            <person name="Lawwyne L.D."/>
            <person name="Sirichokchatchawan W."/>
            <person name="Niyomtham W."/>
            <person name="Yindee J."/>
            <person name="Hampson D.J."/>
            <person name="Prapasarakul N."/>
        </authorList>
    </citation>
    <scope>NUCLEOTIDE SEQUENCE</scope>
    <source>
        <strain evidence="9">BF9</strain>
    </source>
</reference>
<dbReference type="InterPro" id="IPR002312">
    <property type="entry name" value="Asp/Asn-tRNA-synth_IIb"/>
</dbReference>
<keyword evidence="4 7" id="KW-0067">ATP-binding</keyword>
<dbReference type="GO" id="GO:0006421">
    <property type="term" value="P:asparaginyl-tRNA aminoacylation"/>
    <property type="evidence" value="ECO:0007669"/>
    <property type="project" value="UniProtKB-UniRule"/>
</dbReference>